<evidence type="ECO:0000313" key="7">
    <source>
        <dbReference type="Proteomes" id="UP001500420"/>
    </source>
</evidence>
<feature type="transmembrane region" description="Helical" evidence="5">
    <location>
        <begin position="140"/>
        <end position="162"/>
    </location>
</feature>
<evidence type="ECO:0000313" key="6">
    <source>
        <dbReference type="EMBL" id="GAA0671532.1"/>
    </source>
</evidence>
<dbReference type="SMART" id="SM01415">
    <property type="entry name" value="DUF106"/>
    <property type="match status" value="1"/>
</dbReference>
<dbReference type="PANTHER" id="PTHR42198:SF1">
    <property type="entry name" value="INTEGRAL MEMBRANE PROTEIN"/>
    <property type="match status" value="1"/>
</dbReference>
<evidence type="ECO:0000256" key="5">
    <source>
        <dbReference type="SAM" id="Phobius"/>
    </source>
</evidence>
<accession>A0AAV3T8W1</accession>
<comment type="caution">
    <text evidence="6">The sequence shown here is derived from an EMBL/GenBank/DDBJ whole genome shotgun (WGS) entry which is preliminary data.</text>
</comment>
<organism evidence="6 7">
    <name type="scientific">Natronoarchaeum mannanilyticum</name>
    <dbReference type="NCBI Taxonomy" id="926360"/>
    <lineage>
        <taxon>Archaea</taxon>
        <taxon>Methanobacteriati</taxon>
        <taxon>Methanobacteriota</taxon>
        <taxon>Stenosarchaea group</taxon>
        <taxon>Halobacteria</taxon>
        <taxon>Halobacteriales</taxon>
        <taxon>Natronoarchaeaceae</taxon>
    </lineage>
</organism>
<dbReference type="GO" id="GO:0016020">
    <property type="term" value="C:membrane"/>
    <property type="evidence" value="ECO:0007669"/>
    <property type="project" value="UniProtKB-SubCell"/>
</dbReference>
<dbReference type="EMBL" id="BAAADV010000003">
    <property type="protein sequence ID" value="GAA0671532.1"/>
    <property type="molecule type" value="Genomic_DNA"/>
</dbReference>
<reference evidence="6 7" key="1">
    <citation type="journal article" date="2019" name="Int. J. Syst. Evol. Microbiol.">
        <title>The Global Catalogue of Microorganisms (GCM) 10K type strain sequencing project: providing services to taxonomists for standard genome sequencing and annotation.</title>
        <authorList>
            <consortium name="The Broad Institute Genomics Platform"/>
            <consortium name="The Broad Institute Genome Sequencing Center for Infectious Disease"/>
            <person name="Wu L."/>
            <person name="Ma J."/>
        </authorList>
    </citation>
    <scope>NUCLEOTIDE SEQUENCE [LARGE SCALE GENOMIC DNA]</scope>
    <source>
        <strain evidence="6 7">JCM 16328</strain>
    </source>
</reference>
<dbReference type="InterPro" id="IPR002809">
    <property type="entry name" value="EMC3/TMCO1"/>
</dbReference>
<comment type="subcellular location">
    <subcellularLocation>
        <location evidence="1">Membrane</location>
        <topology evidence="1">Multi-pass membrane protein</topology>
    </subcellularLocation>
</comment>
<dbReference type="PANTHER" id="PTHR42198">
    <property type="entry name" value="INTEGRAL MEMBRANE PROTEIN"/>
    <property type="match status" value="1"/>
</dbReference>
<protein>
    <submittedName>
        <fullName evidence="6">EMC3/TMCO1 family protein</fullName>
    </submittedName>
</protein>
<sequence>MVRTAEKVQSLIEEDEDFADALASVKRVADQNGGEVEWQDVEGDVTSGQWGRLIEQGVLRSAEGDAFRLSDPEGVEQVVGDDGSVEMPDTPDVDSEDSSWSQWDKLAGLATLGMMVGYYFNPVRNAVGNSIDLMLGPIDAVLPFYAVVMVVAMLTSVYSMLLQANLMDSEKMSEYQEQMQAIQEKRKAAKERGDDEALERIQEEQMEAMGDQLGMFKEQFRPMVWIMVLTIPIFLWLYWITNTGQIPAAEQTAIMPFVGEIQWDEGILGPMPAWIVWYFLSTMGFRQLFAKPLNIQTTPST</sequence>
<keyword evidence="7" id="KW-1185">Reference proteome</keyword>
<dbReference type="RefSeq" id="WP_343773614.1">
    <property type="nucleotide sequence ID" value="NZ_BAAADV010000003.1"/>
</dbReference>
<dbReference type="Pfam" id="PF01956">
    <property type="entry name" value="EMC3_TMCO1"/>
    <property type="match status" value="1"/>
</dbReference>
<evidence type="ECO:0000256" key="2">
    <source>
        <dbReference type="ARBA" id="ARBA00022692"/>
    </source>
</evidence>
<keyword evidence="2 5" id="KW-0812">Transmembrane</keyword>
<dbReference type="Proteomes" id="UP001500420">
    <property type="component" value="Unassembled WGS sequence"/>
</dbReference>
<feature type="transmembrane region" description="Helical" evidence="5">
    <location>
        <begin position="223"/>
        <end position="241"/>
    </location>
</feature>
<gene>
    <name evidence="6" type="ORF">GCM10009020_17490</name>
</gene>
<keyword evidence="3 5" id="KW-1133">Transmembrane helix</keyword>
<evidence type="ECO:0000256" key="3">
    <source>
        <dbReference type="ARBA" id="ARBA00022989"/>
    </source>
</evidence>
<dbReference type="AlphaFoldDB" id="A0AAV3T8W1"/>
<dbReference type="InterPro" id="IPR038978">
    <property type="entry name" value="MJ0935"/>
</dbReference>
<proteinExistence type="predicted"/>
<evidence type="ECO:0000256" key="1">
    <source>
        <dbReference type="ARBA" id="ARBA00004141"/>
    </source>
</evidence>
<keyword evidence="4 5" id="KW-0472">Membrane</keyword>
<feature type="transmembrane region" description="Helical" evidence="5">
    <location>
        <begin position="261"/>
        <end position="280"/>
    </location>
</feature>
<evidence type="ECO:0000256" key="4">
    <source>
        <dbReference type="ARBA" id="ARBA00023136"/>
    </source>
</evidence>
<name>A0AAV3T8W1_9EURY</name>